<dbReference type="EMBL" id="AP018817">
    <property type="protein sequence ID" value="BBF70856.1"/>
    <property type="molecule type" value="Genomic_DNA"/>
</dbReference>
<sequence length="96" mass="10906">MRHLEGLHSTEDLIVDDGIALLELGRNAHKMFNKQSPGTQNALLKLLVSNTVWAGGMLRVEFNEPFGMLDKMSDFALRENQPEEAEKSQRTIWLPE</sequence>
<evidence type="ECO:0000313" key="2">
    <source>
        <dbReference type="Proteomes" id="UP001059971"/>
    </source>
</evidence>
<evidence type="ECO:0000313" key="1">
    <source>
        <dbReference type="EMBL" id="BBF70856.1"/>
    </source>
</evidence>
<organism evidence="1 2">
    <name type="scientific">Sphingomonas bisphenolicum</name>
    <dbReference type="NCBI Taxonomy" id="296544"/>
    <lineage>
        <taxon>Bacteria</taxon>
        <taxon>Pseudomonadati</taxon>
        <taxon>Pseudomonadota</taxon>
        <taxon>Alphaproteobacteria</taxon>
        <taxon>Sphingomonadales</taxon>
        <taxon>Sphingomonadaceae</taxon>
        <taxon>Sphingomonas</taxon>
    </lineage>
</organism>
<name>A0ABN5WEU5_9SPHN</name>
<dbReference type="Proteomes" id="UP001059971">
    <property type="component" value="Chromosome 1"/>
</dbReference>
<keyword evidence="2" id="KW-1185">Reference proteome</keyword>
<accession>A0ABN5WEU5</accession>
<proteinExistence type="predicted"/>
<reference evidence="1" key="1">
    <citation type="submission" date="2018-07" db="EMBL/GenBank/DDBJ databases">
        <title>Complete genome sequence of Sphingomonas bisphenolicum strain AO1, a bisphenol A degradative bacterium isolated from Japanese farm field.</title>
        <authorList>
            <person name="Murakami M."/>
            <person name="Koh M."/>
            <person name="Koba S."/>
            <person name="Matsumura Y."/>
        </authorList>
    </citation>
    <scope>NUCLEOTIDE SEQUENCE</scope>
    <source>
        <strain evidence="1">AO1</strain>
    </source>
</reference>
<gene>
    <name evidence="1" type="ORF">SBA_ch1_30560</name>
</gene>
<protein>
    <submittedName>
        <fullName evidence="1">Uncharacterized protein</fullName>
    </submittedName>
</protein>